<dbReference type="PANTHER" id="PTHR11802:SF450">
    <property type="entry name" value="SERINE CARBOXYPEPTIDASE-LIKE 7"/>
    <property type="match status" value="1"/>
</dbReference>
<name>A0AAV0LAZ7_9ROSI</name>
<reference evidence="3" key="1">
    <citation type="submission" date="2022-08" db="EMBL/GenBank/DDBJ databases">
        <authorList>
            <person name="Gutierrez-Valencia J."/>
        </authorList>
    </citation>
    <scope>NUCLEOTIDE SEQUENCE</scope>
</reference>
<dbReference type="InterPro" id="IPR029058">
    <property type="entry name" value="AB_hydrolase_fold"/>
</dbReference>
<dbReference type="AlphaFoldDB" id="A0AAV0LAZ7"/>
<dbReference type="InterPro" id="IPR001563">
    <property type="entry name" value="Peptidase_S10"/>
</dbReference>
<dbReference type="PANTHER" id="PTHR11802">
    <property type="entry name" value="SERINE PROTEASE FAMILY S10 SERINE CARBOXYPEPTIDASE"/>
    <property type="match status" value="1"/>
</dbReference>
<proteinExistence type="inferred from homology"/>
<gene>
    <name evidence="3" type="ORF">LITE_LOCUS22650</name>
</gene>
<dbReference type="PRINTS" id="PR00724">
    <property type="entry name" value="CRBOXYPTASEC"/>
</dbReference>
<dbReference type="GO" id="GO:0019748">
    <property type="term" value="P:secondary metabolic process"/>
    <property type="evidence" value="ECO:0007669"/>
    <property type="project" value="TreeGrafter"/>
</dbReference>
<dbReference type="Proteomes" id="UP001154282">
    <property type="component" value="Unassembled WGS sequence"/>
</dbReference>
<evidence type="ECO:0000256" key="1">
    <source>
        <dbReference type="ARBA" id="ARBA00009431"/>
    </source>
</evidence>
<organism evidence="3 4">
    <name type="scientific">Linum tenue</name>
    <dbReference type="NCBI Taxonomy" id="586396"/>
    <lineage>
        <taxon>Eukaryota</taxon>
        <taxon>Viridiplantae</taxon>
        <taxon>Streptophyta</taxon>
        <taxon>Embryophyta</taxon>
        <taxon>Tracheophyta</taxon>
        <taxon>Spermatophyta</taxon>
        <taxon>Magnoliopsida</taxon>
        <taxon>eudicotyledons</taxon>
        <taxon>Gunneridae</taxon>
        <taxon>Pentapetalae</taxon>
        <taxon>rosids</taxon>
        <taxon>fabids</taxon>
        <taxon>Malpighiales</taxon>
        <taxon>Linaceae</taxon>
        <taxon>Linum</taxon>
    </lineage>
</organism>
<sequence>MAPKQEGFILVVTVVLFLLPDYPSAVVGSANGTTFSSIVETLPGFSGPLPFKLETESERNPDEDPLLLWLTGGPGCSALSGLLFEIGPLRFEVVEYNGTLPTLALNPHSWTKVASIIFMDGPIGTGFSYSTNFQGSITGDTTYAHQTARFLAKWLLRHPRFLKNPLYIAGDSYSGMGVPIIVRIKLEGCCLKFHLLFGEVPGRRPHCPGV</sequence>
<feature type="chain" id="PRO_5044009927" evidence="2">
    <location>
        <begin position="26"/>
        <end position="210"/>
    </location>
</feature>
<evidence type="ECO:0000256" key="2">
    <source>
        <dbReference type="SAM" id="SignalP"/>
    </source>
</evidence>
<dbReference type="GO" id="GO:0016747">
    <property type="term" value="F:acyltransferase activity, transferring groups other than amino-acyl groups"/>
    <property type="evidence" value="ECO:0007669"/>
    <property type="project" value="TreeGrafter"/>
</dbReference>
<feature type="signal peptide" evidence="2">
    <location>
        <begin position="1"/>
        <end position="25"/>
    </location>
</feature>
<keyword evidence="4" id="KW-1185">Reference proteome</keyword>
<comment type="similarity">
    <text evidence="1">Belongs to the peptidase S10 family.</text>
</comment>
<dbReference type="GO" id="GO:0006508">
    <property type="term" value="P:proteolysis"/>
    <property type="evidence" value="ECO:0007669"/>
    <property type="project" value="InterPro"/>
</dbReference>
<dbReference type="SUPFAM" id="SSF53474">
    <property type="entry name" value="alpha/beta-Hydrolases"/>
    <property type="match status" value="1"/>
</dbReference>
<accession>A0AAV0LAZ7</accession>
<dbReference type="Gene3D" id="3.40.50.1820">
    <property type="entry name" value="alpha/beta hydrolase"/>
    <property type="match status" value="1"/>
</dbReference>
<protein>
    <submittedName>
        <fullName evidence="3">Uncharacterized protein</fullName>
    </submittedName>
</protein>
<dbReference type="GO" id="GO:0004185">
    <property type="term" value="F:serine-type carboxypeptidase activity"/>
    <property type="evidence" value="ECO:0007669"/>
    <property type="project" value="InterPro"/>
</dbReference>
<dbReference type="EMBL" id="CAMGYJ010000006">
    <property type="protein sequence ID" value="CAI0430544.1"/>
    <property type="molecule type" value="Genomic_DNA"/>
</dbReference>
<evidence type="ECO:0000313" key="3">
    <source>
        <dbReference type="EMBL" id="CAI0430544.1"/>
    </source>
</evidence>
<evidence type="ECO:0000313" key="4">
    <source>
        <dbReference type="Proteomes" id="UP001154282"/>
    </source>
</evidence>
<comment type="caution">
    <text evidence="3">The sequence shown here is derived from an EMBL/GenBank/DDBJ whole genome shotgun (WGS) entry which is preliminary data.</text>
</comment>
<dbReference type="Pfam" id="PF00450">
    <property type="entry name" value="Peptidase_S10"/>
    <property type="match status" value="1"/>
</dbReference>
<keyword evidence="2" id="KW-0732">Signal</keyword>